<dbReference type="Ensembl" id="ENSPANT00000065371.1">
    <property type="protein sequence ID" value="ENSPANP00000049376.1"/>
    <property type="gene ID" value="ENSPANG00000016229.3"/>
</dbReference>
<dbReference type="InterPro" id="IPR000014">
    <property type="entry name" value="PAS"/>
</dbReference>
<keyword evidence="13" id="KW-0804">Transcription</keyword>
<keyword evidence="7" id="KW-0808">Transferase</keyword>
<dbReference type="GO" id="GO:0000435">
    <property type="term" value="P:positive regulation of transcription from RNA polymerase II promoter by galactose"/>
    <property type="evidence" value="ECO:0007669"/>
    <property type="project" value="Ensembl"/>
</dbReference>
<evidence type="ECO:0000256" key="6">
    <source>
        <dbReference type="ARBA" id="ARBA00022553"/>
    </source>
</evidence>
<reference evidence="23 24" key="1">
    <citation type="submission" date="2012-03" db="EMBL/GenBank/DDBJ databases">
        <title>Whole Genome Assembly of Papio anubis.</title>
        <authorList>
            <person name="Liu Y.L."/>
            <person name="Abraham K.A."/>
            <person name="Akbar H.A."/>
            <person name="Ali S.A."/>
            <person name="Anosike U.A."/>
            <person name="Aqrawi P.A."/>
            <person name="Arias F.A."/>
            <person name="Attaway T.A."/>
            <person name="Awwad R.A."/>
            <person name="Babu C.B."/>
            <person name="Bandaranaike D.B."/>
            <person name="Battles P.B."/>
            <person name="Bell A.B."/>
            <person name="Beltran B.B."/>
            <person name="Berhane-Mersha D.B."/>
            <person name="Bess C.B."/>
            <person name="Bickham C.B."/>
            <person name="Bolden T.B."/>
            <person name="Carter K.C."/>
            <person name="Chau D.C."/>
            <person name="Chavez A.C."/>
            <person name="Clerc-Blankenburg K.C."/>
            <person name="Coyle M.C."/>
            <person name="Dao M.D."/>
            <person name="Davila M.L.D."/>
            <person name="Davy-Carroll L.D."/>
            <person name="Denson S.D."/>
            <person name="Dinh H.D."/>
            <person name="Fernandez S.F."/>
            <person name="Fernando P.F."/>
            <person name="Forbes L.F."/>
            <person name="Francis C.F."/>
            <person name="Francisco L.F."/>
            <person name="Fu Q.F."/>
            <person name="Garcia-Iii R.G."/>
            <person name="Garrett T.G."/>
            <person name="Gross S.G."/>
            <person name="Gubbala S.G."/>
            <person name="Hirani K.H."/>
            <person name="Hogues M.H."/>
            <person name="Hollins B.H."/>
            <person name="Jackson L.J."/>
            <person name="Javaid M.J."/>
            <person name="Jhangiani S.J."/>
            <person name="Johnson A.J."/>
            <person name="Johnson B.J."/>
            <person name="Jones J.J."/>
            <person name="Joshi V.J."/>
            <person name="Kalu J.K."/>
            <person name="Khan N.K."/>
            <person name="Korchina V.K."/>
            <person name="Kovar C.K."/>
            <person name="Lago L.L."/>
            <person name="Lara F.L."/>
            <person name="Le T.-K.L."/>
            <person name="Lee S.L."/>
            <person name="Legall-Iii F.L."/>
            <person name="Lemon S.L."/>
            <person name="Liu J.L."/>
            <person name="Liu Y.-S.L."/>
            <person name="Liyanage D.L."/>
            <person name="Lopez J.L."/>
            <person name="Lorensuhewa L.L."/>
            <person name="Mata R.M."/>
            <person name="Mathew T.M."/>
            <person name="Mercado C.M."/>
            <person name="Mercado I.M."/>
            <person name="Morales K.M."/>
            <person name="Morgan M.M."/>
            <person name="Munidasa M.M."/>
            <person name="Ngo D.N."/>
            <person name="Nguyen L.N."/>
            <person name="Nguyen T.N."/>
            <person name="Nguyen N.N."/>
            <person name="Obregon M.O."/>
            <person name="Okwuonu G.O."/>
            <person name="Ongeri F.O."/>
            <person name="Onwere C.O."/>
            <person name="Osifeso I.O."/>
            <person name="Parra A.P."/>
            <person name="Patil S.P."/>
            <person name="Perez A.P."/>
            <person name="Perez Y.P."/>
            <person name="Pham C.P."/>
            <person name="Pu L.-L.P."/>
            <person name="Puazo M.P."/>
            <person name="Quiroz J.Q."/>
            <person name="Rouhana J.R."/>
            <person name="Ruiz M.R."/>
            <person name="Ruiz S.-J.R."/>
            <person name="Saada N.S."/>
            <person name="Santibanez J.S."/>
            <person name="Scheel M.S."/>
            <person name="Schneider B.S."/>
            <person name="Simmons D.S."/>
            <person name="Sisson I.S."/>
            <person name="Tang L.-Y.T."/>
            <person name="Thornton R.T."/>
            <person name="Tisius J.T."/>
            <person name="Toledanes G.T."/>
            <person name="Trejos Z.T."/>
            <person name="Usmani K.U."/>
            <person name="Varghese R.V."/>
            <person name="Vattathil S.V."/>
            <person name="Vee V.V."/>
            <person name="Walker D.W."/>
            <person name="Weissenberger G.W."/>
            <person name="White C.W."/>
            <person name="Williams A.W."/>
            <person name="Woodworth J.W."/>
            <person name="Wright R.W."/>
            <person name="Zhu Y.Z."/>
            <person name="Han Y.H."/>
            <person name="Newsham I.N."/>
            <person name="Nazareth L.N."/>
            <person name="Worley K.W."/>
            <person name="Muzny D.M."/>
            <person name="Rogers J.R."/>
            <person name="Gibbs R.G."/>
        </authorList>
    </citation>
    <scope>NUCLEOTIDE SEQUENCE [LARGE SCALE GENOMIC DNA]</scope>
</reference>
<feature type="region of interest" description="Disordered" evidence="20">
    <location>
        <begin position="598"/>
        <end position="627"/>
    </location>
</feature>
<evidence type="ECO:0000259" key="22">
    <source>
        <dbReference type="PROSITE" id="PS50888"/>
    </source>
</evidence>
<sequence>MSGLGDSSSDPANPDSHKRKGSPCDTLASSTEKRRREQENKYLEELAELLSANISDIDSLSVKPDKCKILKKTVDQIQLMKRMEQEKSTTDDDVQKSDISSSSQGVIEKESLGPLLLEALDGFFFVVNCEGRIVFVSENVTSYLGYNQEELMNTSVYSILHVGDHAEFVKNLLPKSLVNGVPWPQEATRRNSHTFNCRMLIHPPDEPGTENQEACQRYEVMQCFTVSQPKSIQEDGEDFQSCLICIARRLPRPPAITGVESFMTKQDTTGKIISIDTSSLRAAGRTGWEDLVRKCIYAFFQPQGREPSYARQLFQEVMTRGTASSPSYRFILNDGTMLSAHTKCKLCYPQSPDMQPFIMGIHIIDREHSGLSPQDDTNSGMSIPRVNPSVNPSISPAHGVARSSTLPPSNSNMVSTRINRQQSSDLHSGSHSNSSNSQGSFGCSPGSQIVANVALNQGQASSQSSNPSLNLNNSPMEGTGISLAQFMSPRRQVTSGLTTRPRMPNNSFPPNISTLSSPVGMTSSACNNNTNRSYSNIPVTSLQGMNEGPNNSVGFSANSPVLRQMSSQNSPSRLNIQPAKAESKDNKEIASILNEMIQSDNSSSDGKPLDSGLLHNNDRLSDGDSKYSQTSHKLVQLLTTTAEQQLRHADIDTSCKDVLSCTGTSNSASANSSGGSCPSSHSSLTERHKILHRLLQEGSPSDITTLSVEPDKKDSASTSVSVTGQVQGNSSIKLELDASKKKESKDHQLLRYLLDKDEKDLRSTPNLSLDDVKVKVEKKEQMDPCNTNPTPMTKPTPEEIKLEAQSQFTADLDQFDQLLPTLEKAAQLPGLCETDRMDGAVTSVTIKSEILPASLQSATARPTSRLNRLPELELEAIDNQFGQPGTGDQIPWTNNTVTAINQNKSEDQCISSQLDELLCPPTTVEGRNDEKALLEQLVSFLSGKDETELAELDRALGIDKLVQGGGLDVLSERFPPQQATPPLMMEERPNLYSQPYSSPSPTANLPSPFQGMVRQKPSLGTMPVQVTPPRGAFSPGMGMQPRQTLNRPPAAPNQLRLQLQQRLQGQQQLIHQNRQAILNQFAATAPVGINMRSGMQQQITPQPPLNAQMLAQRQRELYSQQHRQRQLIQQQRAMLMRQQSFGNNLPPSSGLPVQMGNPRLPQGAPQQFPYPPNYGTNPGTPPASTSPFSQLAANPEASLANRNSMVSRGMTGNMGGQFGTGINPQIQQNVFQYPGAGMVPQGEASFAPSLSPGSSMVPMPIPPPQSSLLQQTPPASGYQSPDMKAWQQGAIGNNVFSQAVQNQPTPAQPGVYNNMSITVSMAGGNTNVQNMNPMMAQMQMSSLQMPGMNTVCPEQINDPALRHTGLYCNQLSSTDLLKTEADGTQSLASYLDEGFWRRTKTTSSKKKMKLRLRHSVPALPRKKGLWGFACARPPKAVTCLEISSPPHPNPRQLVCTISFSSNSVSVGFKRVFCLHICTPSPFFKDGFKPRCLQERGRNEYIHRGIQKIQFGGKCNNF</sequence>
<comment type="catalytic activity">
    <reaction evidence="16">
        <text>L-lysyl-[protein] + acetyl-CoA = N(6)-acetyl-L-lysyl-[protein] + CoA + H(+)</text>
        <dbReference type="Rhea" id="RHEA:45948"/>
        <dbReference type="Rhea" id="RHEA-COMP:9752"/>
        <dbReference type="Rhea" id="RHEA-COMP:10731"/>
        <dbReference type="ChEBI" id="CHEBI:15378"/>
        <dbReference type="ChEBI" id="CHEBI:29969"/>
        <dbReference type="ChEBI" id="CHEBI:57287"/>
        <dbReference type="ChEBI" id="CHEBI:57288"/>
        <dbReference type="ChEBI" id="CHEBI:61930"/>
        <dbReference type="EC" id="2.3.1.48"/>
    </reaction>
</comment>
<dbReference type="Pfam" id="PF14598">
    <property type="entry name" value="PAS_11"/>
    <property type="match status" value="1"/>
</dbReference>
<keyword evidence="15" id="KW-0012">Acyltransferase</keyword>
<feature type="compositionally biased region" description="Polar residues" evidence="20">
    <location>
        <begin position="371"/>
        <end position="381"/>
    </location>
</feature>
<feature type="region of interest" description="Disordered" evidence="20">
    <location>
        <begin position="368"/>
        <end position="443"/>
    </location>
</feature>
<evidence type="ECO:0000256" key="7">
    <source>
        <dbReference type="ARBA" id="ARBA00022679"/>
    </source>
</evidence>
<dbReference type="GO" id="GO:0030520">
    <property type="term" value="P:estrogen receptor signaling pathway"/>
    <property type="evidence" value="ECO:0007669"/>
    <property type="project" value="Ensembl"/>
</dbReference>
<dbReference type="FunFam" id="3.30.450.20:FF:000031">
    <property type="entry name" value="Nuclear receptor coactivator"/>
    <property type="match status" value="1"/>
</dbReference>
<evidence type="ECO:0000256" key="13">
    <source>
        <dbReference type="ARBA" id="ARBA00023163"/>
    </source>
</evidence>
<evidence type="ECO:0000256" key="2">
    <source>
        <dbReference type="ARBA" id="ARBA00009933"/>
    </source>
</evidence>
<reference evidence="23" key="3">
    <citation type="submission" date="2025-09" db="UniProtKB">
        <authorList>
            <consortium name="Ensembl"/>
        </authorList>
    </citation>
    <scope>IDENTIFICATION</scope>
</reference>
<evidence type="ECO:0000313" key="24">
    <source>
        <dbReference type="Proteomes" id="UP000028761"/>
    </source>
</evidence>
<evidence type="ECO:0000256" key="11">
    <source>
        <dbReference type="ARBA" id="ARBA00023015"/>
    </source>
</evidence>
<dbReference type="InterPro" id="IPR013767">
    <property type="entry name" value="PAS_fold"/>
</dbReference>
<dbReference type="SMART" id="SM01151">
    <property type="entry name" value="DUF1518"/>
    <property type="match status" value="2"/>
</dbReference>
<dbReference type="Pfam" id="PF23172">
    <property type="entry name" value="bHLH_NCOA"/>
    <property type="match status" value="1"/>
</dbReference>
<dbReference type="GO" id="GO:0090575">
    <property type="term" value="C:RNA polymerase II transcription regulator complex"/>
    <property type="evidence" value="ECO:0007669"/>
    <property type="project" value="Ensembl"/>
</dbReference>
<dbReference type="Gene3D" id="3.30.450.20">
    <property type="entry name" value="PAS domain"/>
    <property type="match status" value="2"/>
</dbReference>
<dbReference type="GO" id="GO:0005829">
    <property type="term" value="C:cytosol"/>
    <property type="evidence" value="ECO:0007669"/>
    <property type="project" value="Ensembl"/>
</dbReference>
<keyword evidence="24" id="KW-1185">Reference proteome</keyword>
<dbReference type="PANTHER" id="PTHR10684:SF1">
    <property type="entry name" value="NUCLEAR RECEPTOR COACTIVATOR 1"/>
    <property type="match status" value="1"/>
</dbReference>
<dbReference type="Pfam" id="PF16665">
    <property type="entry name" value="NCOA_u2"/>
    <property type="match status" value="1"/>
</dbReference>
<dbReference type="GO" id="GO:0061733">
    <property type="term" value="F:protein-lysine-acetyltransferase activity"/>
    <property type="evidence" value="ECO:0007669"/>
    <property type="project" value="UniProtKB-EC"/>
</dbReference>
<dbReference type="SMART" id="SM00091">
    <property type="entry name" value="PAS"/>
    <property type="match status" value="1"/>
</dbReference>
<dbReference type="GO" id="GO:0005654">
    <property type="term" value="C:nucleoplasm"/>
    <property type="evidence" value="ECO:0007669"/>
    <property type="project" value="Ensembl"/>
</dbReference>
<evidence type="ECO:0000256" key="8">
    <source>
        <dbReference type="ARBA" id="ARBA00022737"/>
    </source>
</evidence>
<dbReference type="InterPro" id="IPR036638">
    <property type="entry name" value="HLH_DNA-bd_sf"/>
</dbReference>
<comment type="function">
    <text evidence="17">Nuclear receptor coactivator that directly binds nuclear receptors and stimulates the transcriptional activities in a hormone-dependent fashion. Involved in the coactivation of different nuclear receptors, such as for steroids (PGR, GR and ER), retinoids (RXRs), thyroid hormone (TRs) and prostanoids (PPARs). Also involved in coactivation mediated by STAT3, STAT5A, STAT5B and STAT6 transcription factors. Displays histone acetyltransferase activity toward H3 and H4; the relevance of such activity remains however unclear. Plays a central role in creating multisubunit coactivator complexes that act via remodeling of chromatin, and possibly acts by participating in both chromatin remodeling and recruitment of general transcription factors. Required with NCOA2 to control energy balance between white and brown adipose tissues. Required for mediating steroid hormone response. Isoform 2 has a higher thyroid hormone-dependent transactivation activity than isoform 1 and isoform 3.</text>
</comment>
<evidence type="ECO:0000256" key="5">
    <source>
        <dbReference type="ARBA" id="ARBA00022499"/>
    </source>
</evidence>
<evidence type="ECO:0000256" key="12">
    <source>
        <dbReference type="ARBA" id="ARBA00023159"/>
    </source>
</evidence>
<dbReference type="GO" id="GO:0030331">
    <property type="term" value="F:nuclear estrogen receptor binding"/>
    <property type="evidence" value="ECO:0007669"/>
    <property type="project" value="Ensembl"/>
</dbReference>
<dbReference type="Pfam" id="PF08815">
    <property type="entry name" value="Nuc_rec_co-act"/>
    <property type="match status" value="1"/>
</dbReference>
<dbReference type="SMART" id="SM00353">
    <property type="entry name" value="HLH"/>
    <property type="match status" value="1"/>
</dbReference>
<dbReference type="SUPFAM" id="SSF55785">
    <property type="entry name" value="PYP-like sensor domain (PAS domain)"/>
    <property type="match status" value="2"/>
</dbReference>
<dbReference type="GO" id="GO:0060713">
    <property type="term" value="P:labyrinthine layer morphogenesis"/>
    <property type="evidence" value="ECO:0007669"/>
    <property type="project" value="Ensembl"/>
</dbReference>
<feature type="compositionally biased region" description="Low complexity" evidence="20">
    <location>
        <begin position="663"/>
        <end position="683"/>
    </location>
</feature>
<comment type="subcellular location">
    <subcellularLocation>
        <location evidence="1">Nucleus</location>
    </subcellularLocation>
</comment>
<dbReference type="SUPFAM" id="SSF47459">
    <property type="entry name" value="HLH, helix-loop-helix DNA-binding domain"/>
    <property type="match status" value="1"/>
</dbReference>
<dbReference type="PROSITE" id="PS50112">
    <property type="entry name" value="PAS"/>
    <property type="match status" value="1"/>
</dbReference>
<feature type="region of interest" description="Disordered" evidence="20">
    <location>
        <begin position="1"/>
        <end position="39"/>
    </location>
</feature>
<keyword evidence="12" id="KW-0010">Activator</keyword>
<dbReference type="GO" id="GO:0003713">
    <property type="term" value="F:transcription coactivator activity"/>
    <property type="evidence" value="ECO:0007669"/>
    <property type="project" value="Ensembl"/>
</dbReference>
<dbReference type="InterPro" id="IPR017426">
    <property type="entry name" value="Nuclear_rcpt_coactivator"/>
</dbReference>
<dbReference type="GO" id="GO:0003677">
    <property type="term" value="F:DNA binding"/>
    <property type="evidence" value="ECO:0007669"/>
    <property type="project" value="Ensembl"/>
</dbReference>
<dbReference type="InterPro" id="IPR009110">
    <property type="entry name" value="Nuc_rcpt_coact"/>
</dbReference>
<evidence type="ECO:0000256" key="16">
    <source>
        <dbReference type="ARBA" id="ARBA00048017"/>
    </source>
</evidence>
<dbReference type="Gene3D" id="6.10.140.410">
    <property type="match status" value="1"/>
</dbReference>
<evidence type="ECO:0000313" key="23">
    <source>
        <dbReference type="Ensembl" id="ENSPANP00000049376.1"/>
    </source>
</evidence>
<dbReference type="Pfam" id="PF07469">
    <property type="entry name" value="DUF1518"/>
    <property type="match status" value="2"/>
</dbReference>
<dbReference type="GO" id="GO:0045666">
    <property type="term" value="P:positive regulation of neuron differentiation"/>
    <property type="evidence" value="ECO:0007669"/>
    <property type="project" value="Ensembl"/>
</dbReference>
<feature type="region of interest" description="Disordered" evidence="20">
    <location>
        <begin position="492"/>
        <end position="512"/>
    </location>
</feature>
<dbReference type="InterPro" id="IPR056193">
    <property type="entry name" value="bHLH_NCOA1-3"/>
</dbReference>
<feature type="domain" description="BHLH" evidence="22">
    <location>
        <begin position="23"/>
        <end position="80"/>
    </location>
</feature>
<dbReference type="InterPro" id="IPR035965">
    <property type="entry name" value="PAS-like_dom_sf"/>
</dbReference>
<dbReference type="Gene3D" id="4.10.280.10">
    <property type="entry name" value="Helix-loop-helix DNA-binding domain"/>
    <property type="match status" value="1"/>
</dbReference>
<dbReference type="GO" id="GO:0000785">
    <property type="term" value="C:chromatin"/>
    <property type="evidence" value="ECO:0007669"/>
    <property type="project" value="Ensembl"/>
</dbReference>
<dbReference type="GO" id="GO:1904017">
    <property type="term" value="P:cellular response to Thyroglobulin triiodothyronine"/>
    <property type="evidence" value="ECO:0007669"/>
    <property type="project" value="Ensembl"/>
</dbReference>
<feature type="domain" description="PAS" evidence="21">
    <location>
        <begin position="109"/>
        <end position="180"/>
    </location>
</feature>
<feature type="compositionally biased region" description="Polar residues" evidence="20">
    <location>
        <begin position="563"/>
        <end position="575"/>
    </location>
</feature>
<dbReference type="CDD" id="cd00130">
    <property type="entry name" value="PAS"/>
    <property type="match status" value="1"/>
</dbReference>
<feature type="region of interest" description="Disordered" evidence="20">
    <location>
        <begin position="1144"/>
        <end position="1189"/>
    </location>
</feature>
<keyword evidence="9" id="KW-0832">Ubl conjugation</keyword>
<keyword evidence="14" id="KW-0539">Nucleus</keyword>
<feature type="region of interest" description="Disordered" evidence="20">
    <location>
        <begin position="83"/>
        <end position="105"/>
    </location>
</feature>
<dbReference type="FunFam" id="3.30.450.20:FF:000007">
    <property type="entry name" value="Nuclear receptor coactivator"/>
    <property type="match status" value="1"/>
</dbReference>
<reference evidence="23" key="2">
    <citation type="submission" date="2025-08" db="UniProtKB">
        <authorList>
            <consortium name="Ensembl"/>
        </authorList>
    </citation>
    <scope>IDENTIFICATION</scope>
</reference>
<dbReference type="OMA" id="SRTCPQQ"/>
<evidence type="ECO:0000256" key="15">
    <source>
        <dbReference type="ARBA" id="ARBA00023315"/>
    </source>
</evidence>
<keyword evidence="6" id="KW-0597">Phosphoprotein</keyword>
<dbReference type="GO" id="GO:0005886">
    <property type="term" value="C:plasma membrane"/>
    <property type="evidence" value="ECO:0007669"/>
    <property type="project" value="Ensembl"/>
</dbReference>
<feature type="compositionally biased region" description="Low complexity" evidence="20">
    <location>
        <begin position="457"/>
        <end position="475"/>
    </location>
</feature>
<evidence type="ECO:0000256" key="18">
    <source>
        <dbReference type="ARBA" id="ARBA00067182"/>
    </source>
</evidence>
<dbReference type="PROSITE" id="PS50888">
    <property type="entry name" value="BHLH"/>
    <property type="match status" value="1"/>
</dbReference>
<dbReference type="EC" id="2.3.1.48" evidence="3"/>
<feature type="region of interest" description="Disordered" evidence="20">
    <location>
        <begin position="563"/>
        <end position="586"/>
    </location>
</feature>
<feature type="compositionally biased region" description="Polar residues" evidence="20">
    <location>
        <begin position="1"/>
        <end position="11"/>
    </location>
</feature>
<dbReference type="GO" id="GO:0003682">
    <property type="term" value="F:chromatin binding"/>
    <property type="evidence" value="ECO:0007669"/>
    <property type="project" value="Ensembl"/>
</dbReference>
<proteinExistence type="inferred from homology"/>
<keyword evidence="5" id="KW-1017">Isopeptide bond</keyword>
<protein>
    <recommendedName>
        <fullName evidence="18">Nuclear receptor coactivator 1</fullName>
        <ecNumber evidence="3">2.3.1.48</ecNumber>
    </recommendedName>
    <alternativeName>
        <fullName evidence="19">Steroid receptor coactivator 1</fullName>
    </alternativeName>
</protein>
<dbReference type="Pfam" id="PF00989">
    <property type="entry name" value="PAS"/>
    <property type="match status" value="1"/>
</dbReference>
<accession>A0A8I5N1F4</accession>
<dbReference type="GeneTree" id="ENSGT00950000183021"/>
<evidence type="ECO:0000256" key="3">
    <source>
        <dbReference type="ARBA" id="ARBA00013184"/>
    </source>
</evidence>
<dbReference type="InterPro" id="IPR037077">
    <property type="entry name" value="Nuc_rcpt_coact_Ncoa_int_sf"/>
</dbReference>
<dbReference type="InterPro" id="IPR010011">
    <property type="entry name" value="NCO_DUF1518"/>
</dbReference>
<feature type="compositionally biased region" description="Polar residues" evidence="20">
    <location>
        <begin position="698"/>
        <end position="707"/>
    </location>
</feature>
<evidence type="ECO:0000259" key="21">
    <source>
        <dbReference type="PROSITE" id="PS50112"/>
    </source>
</evidence>
<feature type="compositionally biased region" description="Basic and acidic residues" evidence="20">
    <location>
        <begin position="616"/>
        <end position="625"/>
    </location>
</feature>
<dbReference type="InterPro" id="IPR011598">
    <property type="entry name" value="bHLH_dom"/>
</dbReference>
<dbReference type="CDD" id="cd18948">
    <property type="entry name" value="bHLH-PAS_NCoA1_SRC1"/>
    <property type="match status" value="1"/>
</dbReference>
<evidence type="ECO:0000256" key="20">
    <source>
        <dbReference type="SAM" id="MobiDB-lite"/>
    </source>
</evidence>
<dbReference type="InterPro" id="IPR014935">
    <property type="entry name" value="SRC/p160_LXXLL"/>
</dbReference>
<keyword evidence="11" id="KW-0805">Transcription regulation</keyword>
<feature type="compositionally biased region" description="Polar residues" evidence="20">
    <location>
        <begin position="402"/>
        <end position="421"/>
    </location>
</feature>
<dbReference type="InterPro" id="IPR014920">
    <property type="entry name" value="Nuc_rcpt_coact_Ncoa-typ"/>
</dbReference>
<dbReference type="GO" id="GO:0050847">
    <property type="term" value="P:progesterone receptor signaling pathway"/>
    <property type="evidence" value="ECO:0007669"/>
    <property type="project" value="Ensembl"/>
</dbReference>
<name>A0A8I5N1F4_PAPAN</name>
<organism evidence="23 24">
    <name type="scientific">Papio anubis</name>
    <name type="common">Olive baboon</name>
    <dbReference type="NCBI Taxonomy" id="9555"/>
    <lineage>
        <taxon>Eukaryota</taxon>
        <taxon>Metazoa</taxon>
        <taxon>Chordata</taxon>
        <taxon>Craniata</taxon>
        <taxon>Vertebrata</taxon>
        <taxon>Euteleostomi</taxon>
        <taxon>Mammalia</taxon>
        <taxon>Eutheria</taxon>
        <taxon>Euarchontoglires</taxon>
        <taxon>Primates</taxon>
        <taxon>Haplorrhini</taxon>
        <taxon>Catarrhini</taxon>
        <taxon>Cercopithecidae</taxon>
        <taxon>Cercopithecinae</taxon>
        <taxon>Papio</taxon>
    </lineage>
</organism>
<dbReference type="Pfam" id="PF08832">
    <property type="entry name" value="SRC-1"/>
    <property type="match status" value="1"/>
</dbReference>
<dbReference type="FunFam" id="4.10.280.10:FF:000008">
    <property type="entry name" value="Nuclear receptor coactivator"/>
    <property type="match status" value="1"/>
</dbReference>
<dbReference type="Proteomes" id="UP000028761">
    <property type="component" value="Chromosome 14"/>
</dbReference>
<evidence type="ECO:0000256" key="4">
    <source>
        <dbReference type="ARBA" id="ARBA00022481"/>
    </source>
</evidence>
<dbReference type="GO" id="GO:0002155">
    <property type="term" value="P:regulation of thyroid hormone receptor signaling pathway"/>
    <property type="evidence" value="ECO:0007669"/>
    <property type="project" value="Ensembl"/>
</dbReference>
<dbReference type="PIRSF" id="PIRSF038181">
    <property type="entry name" value="Nuclear_receptor_coactivator"/>
    <property type="match status" value="1"/>
</dbReference>
<feature type="compositionally biased region" description="Low complexity" evidence="20">
    <location>
        <begin position="422"/>
        <end position="440"/>
    </location>
</feature>
<dbReference type="GO" id="GO:0046983">
    <property type="term" value="F:protein dimerization activity"/>
    <property type="evidence" value="ECO:0007669"/>
    <property type="project" value="InterPro"/>
</dbReference>
<feature type="region of interest" description="Disordered" evidence="20">
    <location>
        <begin position="663"/>
        <end position="724"/>
    </location>
</feature>
<keyword evidence="10" id="KW-0007">Acetylation</keyword>
<feature type="compositionally biased region" description="Basic and acidic residues" evidence="20">
    <location>
        <begin position="83"/>
        <end position="96"/>
    </location>
</feature>
<dbReference type="GO" id="GO:0043065">
    <property type="term" value="P:positive regulation of apoptotic process"/>
    <property type="evidence" value="ECO:0007669"/>
    <property type="project" value="Ensembl"/>
</dbReference>
<comment type="similarity">
    <text evidence="2">Belongs to the SRC/p160 nuclear receptor coactivator family.</text>
</comment>
<evidence type="ECO:0000256" key="10">
    <source>
        <dbReference type="ARBA" id="ARBA00022990"/>
    </source>
</evidence>
<evidence type="ECO:0000256" key="14">
    <source>
        <dbReference type="ARBA" id="ARBA00023242"/>
    </source>
</evidence>
<keyword evidence="4" id="KW-0488">Methylation</keyword>
<gene>
    <name evidence="23" type="primary">NCOA1</name>
</gene>
<dbReference type="GO" id="GO:0042789">
    <property type="term" value="P:mRNA transcription by RNA polymerase II"/>
    <property type="evidence" value="ECO:0007669"/>
    <property type="project" value="Ensembl"/>
</dbReference>
<evidence type="ECO:0000256" key="9">
    <source>
        <dbReference type="ARBA" id="ARBA00022843"/>
    </source>
</evidence>
<evidence type="ECO:0000256" key="19">
    <source>
        <dbReference type="ARBA" id="ARBA00075136"/>
    </source>
</evidence>
<dbReference type="PANTHER" id="PTHR10684">
    <property type="entry name" value="NUCLEAR RECEPTOR COACTIVATOR"/>
    <property type="match status" value="1"/>
</dbReference>
<keyword evidence="8" id="KW-0677">Repeat</keyword>
<evidence type="ECO:0000256" key="1">
    <source>
        <dbReference type="ARBA" id="ARBA00004123"/>
    </source>
</evidence>
<feature type="region of interest" description="Disordered" evidence="20">
    <location>
        <begin position="457"/>
        <end position="480"/>
    </location>
</feature>
<dbReference type="InterPro" id="IPR028819">
    <property type="entry name" value="NCOA1_bHLH"/>
</dbReference>
<dbReference type="SUPFAM" id="SSF69125">
    <property type="entry name" value="Nuclear receptor coactivator interlocking domain"/>
    <property type="match status" value="1"/>
</dbReference>
<evidence type="ECO:0000256" key="17">
    <source>
        <dbReference type="ARBA" id="ARBA00058868"/>
    </source>
</evidence>